<dbReference type="InterPro" id="IPR018062">
    <property type="entry name" value="HTH_AraC-typ_CS"/>
</dbReference>
<dbReference type="SUPFAM" id="SSF46689">
    <property type="entry name" value="Homeodomain-like"/>
    <property type="match status" value="1"/>
</dbReference>
<dbReference type="SMART" id="SM00342">
    <property type="entry name" value="HTH_ARAC"/>
    <property type="match status" value="1"/>
</dbReference>
<keyword evidence="1" id="KW-0805">Transcription regulation</keyword>
<dbReference type="PROSITE" id="PS01124">
    <property type="entry name" value="HTH_ARAC_FAMILY_2"/>
    <property type="match status" value="1"/>
</dbReference>
<sequence>MLSQPLASPASTRVLDQLPTLATADLHEAREKIGTLFCPHKLQKGASQGTLKMNLRSTGAGVGLHLLDYGASVKISPEALKTFYMVQIPLSGRADLQIGRQQVDSTPQIASVPPIDAEFSMNWEKNTPQVILTAPRAALESAAQSLYGAQIDGTLRLAPSMDLSSAEGQAFMRSIFELHDMLNEKNGRHSDYARRLQHELVLARWLMANRSNLAQSMEQWNAPTANGYSSRLVNEFLTLLRAHSAEDLTVSDMAEALGVAARTLQVAVARELNSTPSAQLRKARLERARDLLIAADPQSANVSQIAQDCGFAHLGRFAQSYKHQFGVSPSASLRGQGS</sequence>
<evidence type="ECO:0000313" key="5">
    <source>
        <dbReference type="EMBL" id="RBM02627.1"/>
    </source>
</evidence>
<dbReference type="InterPro" id="IPR035418">
    <property type="entry name" value="AraC-bd_2"/>
</dbReference>
<dbReference type="GO" id="GO:0003700">
    <property type="term" value="F:DNA-binding transcription factor activity"/>
    <property type="evidence" value="ECO:0007669"/>
    <property type="project" value="InterPro"/>
</dbReference>
<dbReference type="PANTHER" id="PTHR46796">
    <property type="entry name" value="HTH-TYPE TRANSCRIPTIONAL ACTIVATOR RHAS-RELATED"/>
    <property type="match status" value="1"/>
</dbReference>
<keyword evidence="2" id="KW-0238">DNA-binding</keyword>
<dbReference type="Pfam" id="PF14525">
    <property type="entry name" value="AraC_binding_2"/>
    <property type="match status" value="1"/>
</dbReference>
<feature type="domain" description="HTH araC/xylS-type" evidence="4">
    <location>
        <begin position="234"/>
        <end position="335"/>
    </location>
</feature>
<comment type="caution">
    <text evidence="5">The sequence shown here is derived from an EMBL/GenBank/DDBJ whole genome shotgun (WGS) entry which is preliminary data.</text>
</comment>
<name>A0A365YJQ6_9MICC</name>
<dbReference type="Gene3D" id="1.10.10.60">
    <property type="entry name" value="Homeodomain-like"/>
    <property type="match status" value="1"/>
</dbReference>
<proteinExistence type="predicted"/>
<protein>
    <submittedName>
        <fullName evidence="5">AraC family transcriptional regulator</fullName>
    </submittedName>
</protein>
<dbReference type="Pfam" id="PF12833">
    <property type="entry name" value="HTH_18"/>
    <property type="match status" value="1"/>
</dbReference>
<dbReference type="AlphaFoldDB" id="A0A365YJQ6"/>
<dbReference type="PROSITE" id="PS00041">
    <property type="entry name" value="HTH_ARAC_FAMILY_1"/>
    <property type="match status" value="1"/>
</dbReference>
<gene>
    <name evidence="5" type="ORF">C1H84_04100</name>
</gene>
<organism evidence="5 6">
    <name type="scientific">Glutamicibacter soli</name>
    <dbReference type="NCBI Taxonomy" id="453836"/>
    <lineage>
        <taxon>Bacteria</taxon>
        <taxon>Bacillati</taxon>
        <taxon>Actinomycetota</taxon>
        <taxon>Actinomycetes</taxon>
        <taxon>Micrococcales</taxon>
        <taxon>Micrococcaceae</taxon>
        <taxon>Glutamicibacter</taxon>
    </lineage>
</organism>
<dbReference type="InterPro" id="IPR050204">
    <property type="entry name" value="AraC_XylS_family_regulators"/>
</dbReference>
<evidence type="ECO:0000256" key="3">
    <source>
        <dbReference type="ARBA" id="ARBA00023163"/>
    </source>
</evidence>
<evidence type="ECO:0000313" key="6">
    <source>
        <dbReference type="Proteomes" id="UP000252167"/>
    </source>
</evidence>
<keyword evidence="3" id="KW-0804">Transcription</keyword>
<accession>A0A365YJQ6</accession>
<evidence type="ECO:0000256" key="2">
    <source>
        <dbReference type="ARBA" id="ARBA00023125"/>
    </source>
</evidence>
<dbReference type="InterPro" id="IPR009057">
    <property type="entry name" value="Homeodomain-like_sf"/>
</dbReference>
<dbReference type="GO" id="GO:0043565">
    <property type="term" value="F:sequence-specific DNA binding"/>
    <property type="evidence" value="ECO:0007669"/>
    <property type="project" value="InterPro"/>
</dbReference>
<dbReference type="RefSeq" id="WP_113606632.1">
    <property type="nucleotide sequence ID" value="NZ_CM125969.1"/>
</dbReference>
<reference evidence="5 6" key="1">
    <citation type="submission" date="2018-01" db="EMBL/GenBank/DDBJ databases">
        <title>Glutamicibacter soli strain NHPC-3 Whole genome sequence and assembly.</title>
        <authorList>
            <person name="Choudhury P."/>
            <person name="Gupta D."/>
            <person name="Sengupta K."/>
            <person name="Jawed A."/>
            <person name="Sultana N."/>
            <person name="Saha P."/>
        </authorList>
    </citation>
    <scope>NUCLEOTIDE SEQUENCE [LARGE SCALE GENOMIC DNA]</scope>
    <source>
        <strain evidence="5 6">NHPC-3</strain>
    </source>
</reference>
<dbReference type="Proteomes" id="UP000252167">
    <property type="component" value="Unassembled WGS sequence"/>
</dbReference>
<evidence type="ECO:0000259" key="4">
    <source>
        <dbReference type="PROSITE" id="PS01124"/>
    </source>
</evidence>
<dbReference type="EMBL" id="POAF01000002">
    <property type="protein sequence ID" value="RBM02627.1"/>
    <property type="molecule type" value="Genomic_DNA"/>
</dbReference>
<dbReference type="InterPro" id="IPR018060">
    <property type="entry name" value="HTH_AraC"/>
</dbReference>
<keyword evidence="6" id="KW-1185">Reference proteome</keyword>
<dbReference type="PANTHER" id="PTHR46796:SF6">
    <property type="entry name" value="ARAC SUBFAMILY"/>
    <property type="match status" value="1"/>
</dbReference>
<evidence type="ECO:0000256" key="1">
    <source>
        <dbReference type="ARBA" id="ARBA00023015"/>
    </source>
</evidence>